<evidence type="ECO:0000256" key="1">
    <source>
        <dbReference type="SAM" id="Coils"/>
    </source>
</evidence>
<feature type="non-terminal residue" evidence="2">
    <location>
        <position position="558"/>
    </location>
</feature>
<feature type="coiled-coil region" evidence="1">
    <location>
        <begin position="30"/>
        <end position="189"/>
    </location>
</feature>
<protein>
    <submittedName>
        <fullName evidence="2">Uncharacterized protein</fullName>
    </submittedName>
</protein>
<dbReference type="AlphaFoldDB" id="A0A061RHZ7"/>
<proteinExistence type="predicted"/>
<organism evidence="2">
    <name type="scientific">Tetraselmis sp. GSL018</name>
    <dbReference type="NCBI Taxonomy" id="582737"/>
    <lineage>
        <taxon>Eukaryota</taxon>
        <taxon>Viridiplantae</taxon>
        <taxon>Chlorophyta</taxon>
        <taxon>core chlorophytes</taxon>
        <taxon>Chlorodendrophyceae</taxon>
        <taxon>Chlorodendrales</taxon>
        <taxon>Chlorodendraceae</taxon>
        <taxon>Tetraselmis</taxon>
    </lineage>
</organism>
<sequence>EDGDLAFDQVPWFAVASKLEGEKRMLLAEKQRFAEALREHQAAVKRVEAQITVLQSKTHKAEAAAEALHGQVEGYKEREKKLSLEASGAKEELKRARKEVLKLRDELKKVTEDSQAALSEAEETESGLRMRIESLKREVGDAQAEVKKALLANQAMVDKEELEAATTKIELLESEVSKYKEHADATRLERIREVMTPRVNWKALDPFGEGPPPPGTTSKEIIKRMIRRMRRQEEGIPTRKEVQRLREADARLGEVEAQLEGTQKAAKLAMSLLGPEPAMIALEWRDLQRDMQDGAMPLVRVKGFGFGPEVPRFLRYEGELEFPEMSTDEVEAHITGLWRSKHSASEKAGRHFHVADFMFEWARQAGGESTPERAANAAYRFLCSCTVHAKNSPQTRLFLEVLAGRVGEAAVHDMPACISGLAKVLRMLAGLGRGRGTFELTEEATDFVTKDDFLQALKCFFPAKGEDQVTRIINAAQAESASTADGDDERIGVRRLLEPSGQPSSFLREVESQYIDEVVSYSTQVHAAVKSLTPKNDSMTDAELQASCSDLQGALASA</sequence>
<name>A0A061RHZ7_9CHLO</name>
<reference evidence="2" key="1">
    <citation type="submission" date="2014-05" db="EMBL/GenBank/DDBJ databases">
        <title>The transcriptome of the halophilic microalga Tetraselmis sp. GSL018 isolated from the Great Salt Lake, Utah.</title>
        <authorList>
            <person name="Jinkerson R.E."/>
            <person name="D'Adamo S."/>
            <person name="Posewitz M.C."/>
        </authorList>
    </citation>
    <scope>NUCLEOTIDE SEQUENCE</scope>
    <source>
        <strain evidence="2">GSL018</strain>
    </source>
</reference>
<accession>A0A061RHZ7</accession>
<keyword evidence="1" id="KW-0175">Coiled coil</keyword>
<evidence type="ECO:0000313" key="2">
    <source>
        <dbReference type="EMBL" id="JAC71588.1"/>
    </source>
</evidence>
<gene>
    <name evidence="2" type="ORF">TSPGSL018_1553</name>
</gene>
<dbReference type="EMBL" id="GBEZ01014491">
    <property type="protein sequence ID" value="JAC71588.1"/>
    <property type="molecule type" value="Transcribed_RNA"/>
</dbReference>
<feature type="non-terminal residue" evidence="2">
    <location>
        <position position="1"/>
    </location>
</feature>